<dbReference type="Proteomes" id="UP000824214">
    <property type="component" value="Unassembled WGS sequence"/>
</dbReference>
<comment type="caution">
    <text evidence="1">The sequence shown here is derived from an EMBL/GenBank/DDBJ whole genome shotgun (WGS) entry which is preliminary data.</text>
</comment>
<dbReference type="SUPFAM" id="SSF54285">
    <property type="entry name" value="MoaD/ThiS"/>
    <property type="match status" value="1"/>
</dbReference>
<dbReference type="PANTHER" id="PTHR34472:SF1">
    <property type="entry name" value="SULFUR CARRIER PROTEIN THIS"/>
    <property type="match status" value="1"/>
</dbReference>
<dbReference type="InterPro" id="IPR016155">
    <property type="entry name" value="Mopterin_synth/thiamin_S_b"/>
</dbReference>
<organism evidence="1 2">
    <name type="scientific">Candidatus Acutalibacter ornithocaccae</name>
    <dbReference type="NCBI Taxonomy" id="2838416"/>
    <lineage>
        <taxon>Bacteria</taxon>
        <taxon>Bacillati</taxon>
        <taxon>Bacillota</taxon>
        <taxon>Clostridia</taxon>
        <taxon>Eubacteriales</taxon>
        <taxon>Acutalibacteraceae</taxon>
        <taxon>Acutalibacter</taxon>
    </lineage>
</organism>
<evidence type="ECO:0000313" key="1">
    <source>
        <dbReference type="EMBL" id="HJB36844.1"/>
    </source>
</evidence>
<proteinExistence type="predicted"/>
<accession>A0A9D2RYP1</accession>
<protein>
    <submittedName>
        <fullName evidence="1">Sulfur carrier protein ThiS</fullName>
    </submittedName>
</protein>
<dbReference type="Pfam" id="PF02597">
    <property type="entry name" value="ThiS"/>
    <property type="match status" value="1"/>
</dbReference>
<dbReference type="InterPro" id="IPR003749">
    <property type="entry name" value="ThiS/MoaD-like"/>
</dbReference>
<dbReference type="InterPro" id="IPR012675">
    <property type="entry name" value="Beta-grasp_dom_sf"/>
</dbReference>
<dbReference type="Gene3D" id="3.10.20.30">
    <property type="match status" value="1"/>
</dbReference>
<dbReference type="InterPro" id="IPR010035">
    <property type="entry name" value="Thi_S"/>
</dbReference>
<gene>
    <name evidence="1" type="primary">thiS</name>
    <name evidence="1" type="ORF">H9942_02090</name>
</gene>
<name>A0A9D2RYP1_9FIRM</name>
<reference evidence="1" key="2">
    <citation type="submission" date="2021-04" db="EMBL/GenBank/DDBJ databases">
        <authorList>
            <person name="Gilroy R."/>
        </authorList>
    </citation>
    <scope>NUCLEOTIDE SEQUENCE</scope>
    <source>
        <strain evidence="1">ChiBcolR8-3208</strain>
    </source>
</reference>
<dbReference type="CDD" id="cd00565">
    <property type="entry name" value="Ubl_ThiS"/>
    <property type="match status" value="1"/>
</dbReference>
<dbReference type="AlphaFoldDB" id="A0A9D2RYP1"/>
<evidence type="ECO:0000313" key="2">
    <source>
        <dbReference type="Proteomes" id="UP000824214"/>
    </source>
</evidence>
<reference evidence="1" key="1">
    <citation type="journal article" date="2021" name="PeerJ">
        <title>Extensive microbial diversity within the chicken gut microbiome revealed by metagenomics and culture.</title>
        <authorList>
            <person name="Gilroy R."/>
            <person name="Ravi A."/>
            <person name="Getino M."/>
            <person name="Pursley I."/>
            <person name="Horton D.L."/>
            <person name="Alikhan N.F."/>
            <person name="Baker D."/>
            <person name="Gharbi K."/>
            <person name="Hall N."/>
            <person name="Watson M."/>
            <person name="Adriaenssens E.M."/>
            <person name="Foster-Nyarko E."/>
            <person name="Jarju S."/>
            <person name="Secka A."/>
            <person name="Antonio M."/>
            <person name="Oren A."/>
            <person name="Chaudhuri R.R."/>
            <person name="La Ragione R."/>
            <person name="Hildebrand F."/>
            <person name="Pallen M.J."/>
        </authorList>
    </citation>
    <scope>NUCLEOTIDE SEQUENCE</scope>
    <source>
        <strain evidence="1">ChiBcolR8-3208</strain>
    </source>
</reference>
<dbReference type="NCBIfam" id="TIGR01683">
    <property type="entry name" value="thiS"/>
    <property type="match status" value="1"/>
</dbReference>
<dbReference type="PANTHER" id="PTHR34472">
    <property type="entry name" value="SULFUR CARRIER PROTEIN THIS"/>
    <property type="match status" value="1"/>
</dbReference>
<dbReference type="EMBL" id="DWXZ01000036">
    <property type="protein sequence ID" value="HJB36844.1"/>
    <property type="molecule type" value="Genomic_DNA"/>
</dbReference>
<sequence length="64" mass="6697">MVTVNGQPQNAAGKPLAQLLEELGYQAGRIAVERNGEIVPKAQYGAVTLEDGDTLEVVRFVGGG</sequence>